<evidence type="ECO:0000313" key="2">
    <source>
        <dbReference type="Proteomes" id="UP001432322"/>
    </source>
</evidence>
<dbReference type="AlphaFoldDB" id="A0AAV5WUZ4"/>
<organism evidence="1 2">
    <name type="scientific">Pristionchus fissidentatus</name>
    <dbReference type="NCBI Taxonomy" id="1538716"/>
    <lineage>
        <taxon>Eukaryota</taxon>
        <taxon>Metazoa</taxon>
        <taxon>Ecdysozoa</taxon>
        <taxon>Nematoda</taxon>
        <taxon>Chromadorea</taxon>
        <taxon>Rhabditida</taxon>
        <taxon>Rhabditina</taxon>
        <taxon>Diplogasteromorpha</taxon>
        <taxon>Diplogasteroidea</taxon>
        <taxon>Neodiplogasteridae</taxon>
        <taxon>Pristionchus</taxon>
    </lineage>
</organism>
<dbReference type="EMBL" id="BTSY01000006">
    <property type="protein sequence ID" value="GMT34499.1"/>
    <property type="molecule type" value="Genomic_DNA"/>
</dbReference>
<dbReference type="Proteomes" id="UP001432322">
    <property type="component" value="Unassembled WGS sequence"/>
</dbReference>
<proteinExistence type="predicted"/>
<name>A0AAV5WUZ4_9BILA</name>
<gene>
    <name evidence="1" type="ORF">PFISCL1PPCAC_25796</name>
</gene>
<comment type="caution">
    <text evidence="1">The sequence shown here is derived from an EMBL/GenBank/DDBJ whole genome shotgun (WGS) entry which is preliminary data.</text>
</comment>
<dbReference type="SUPFAM" id="SSF55277">
    <property type="entry name" value="GYF domain"/>
    <property type="match status" value="1"/>
</dbReference>
<feature type="non-terminal residue" evidence="1">
    <location>
        <position position="1"/>
    </location>
</feature>
<keyword evidence="2" id="KW-1185">Reference proteome</keyword>
<dbReference type="InterPro" id="IPR035445">
    <property type="entry name" value="GYF-like_dom_sf"/>
</dbReference>
<evidence type="ECO:0000313" key="1">
    <source>
        <dbReference type="EMBL" id="GMT34499.1"/>
    </source>
</evidence>
<feature type="non-terminal residue" evidence="1">
    <location>
        <position position="119"/>
    </location>
</feature>
<accession>A0AAV5WUZ4</accession>
<protein>
    <submittedName>
        <fullName evidence="1">Uncharacterized protein</fullName>
    </submittedName>
</protein>
<sequence>AIFYLTSDLPPMSKIFYFGPDSKVYGPVDELQAQSWNAAGVFSSDVRFKIAVSDLFEPKDRVFTLGELVECKCRTLTFYFSTATQKEKKELLTTLLQEEESLRVSCNERTSNGRKEDRE</sequence>
<reference evidence="1" key="1">
    <citation type="submission" date="2023-10" db="EMBL/GenBank/DDBJ databases">
        <title>Genome assembly of Pristionchus species.</title>
        <authorList>
            <person name="Yoshida K."/>
            <person name="Sommer R.J."/>
        </authorList>
    </citation>
    <scope>NUCLEOTIDE SEQUENCE</scope>
    <source>
        <strain evidence="1">RS5133</strain>
    </source>
</reference>